<dbReference type="SUPFAM" id="SSF46966">
    <property type="entry name" value="Spectrin repeat"/>
    <property type="match status" value="1"/>
</dbReference>
<feature type="region of interest" description="Disordered" evidence="1">
    <location>
        <begin position="159"/>
        <end position="181"/>
    </location>
</feature>
<feature type="region of interest" description="Disordered" evidence="1">
    <location>
        <begin position="2632"/>
        <end position="2698"/>
    </location>
</feature>
<feature type="compositionally biased region" description="Polar residues" evidence="1">
    <location>
        <begin position="981"/>
        <end position="996"/>
    </location>
</feature>
<feature type="compositionally biased region" description="Polar residues" evidence="1">
    <location>
        <begin position="2652"/>
        <end position="2688"/>
    </location>
</feature>
<feature type="compositionally biased region" description="Polar residues" evidence="1">
    <location>
        <begin position="2360"/>
        <end position="2374"/>
    </location>
</feature>
<feature type="compositionally biased region" description="Basic and acidic residues" evidence="1">
    <location>
        <begin position="839"/>
        <end position="848"/>
    </location>
</feature>
<feature type="region of interest" description="Disordered" evidence="1">
    <location>
        <begin position="2354"/>
        <end position="2374"/>
    </location>
</feature>
<feature type="region of interest" description="Disordered" evidence="1">
    <location>
        <begin position="1410"/>
        <end position="1477"/>
    </location>
</feature>
<feature type="region of interest" description="Disordered" evidence="1">
    <location>
        <begin position="1731"/>
        <end position="1752"/>
    </location>
</feature>
<name>A0AAV4DVF1_9GAST</name>
<feature type="region of interest" description="Disordered" evidence="1">
    <location>
        <begin position="2464"/>
        <end position="2499"/>
    </location>
</feature>
<feature type="compositionally biased region" description="Polar residues" evidence="1">
    <location>
        <begin position="1968"/>
        <end position="1987"/>
    </location>
</feature>
<gene>
    <name evidence="2" type="ORF">PoB_007470900</name>
</gene>
<feature type="compositionally biased region" description="Basic and acidic residues" evidence="1">
    <location>
        <begin position="1"/>
        <end position="19"/>
    </location>
</feature>
<feature type="compositionally biased region" description="Polar residues" evidence="1">
    <location>
        <begin position="730"/>
        <end position="744"/>
    </location>
</feature>
<feature type="region of interest" description="Disordered" evidence="1">
    <location>
        <begin position="1055"/>
        <end position="1210"/>
    </location>
</feature>
<feature type="region of interest" description="Disordered" evidence="1">
    <location>
        <begin position="2583"/>
        <end position="2610"/>
    </location>
</feature>
<feature type="compositionally biased region" description="Polar residues" evidence="1">
    <location>
        <begin position="1410"/>
        <end position="1422"/>
    </location>
</feature>
<feature type="non-terminal residue" evidence="2">
    <location>
        <position position="2843"/>
    </location>
</feature>
<feature type="compositionally biased region" description="Basic and acidic residues" evidence="1">
    <location>
        <begin position="1112"/>
        <end position="1127"/>
    </location>
</feature>
<keyword evidence="3" id="KW-1185">Reference proteome</keyword>
<evidence type="ECO:0000313" key="2">
    <source>
        <dbReference type="EMBL" id="GFO48204.1"/>
    </source>
</evidence>
<feature type="region of interest" description="Disordered" evidence="1">
    <location>
        <begin position="1803"/>
        <end position="1856"/>
    </location>
</feature>
<feature type="region of interest" description="Disordered" evidence="1">
    <location>
        <begin position="630"/>
        <end position="654"/>
    </location>
</feature>
<feature type="region of interest" description="Disordered" evidence="1">
    <location>
        <begin position="955"/>
        <end position="1018"/>
    </location>
</feature>
<proteinExistence type="predicted"/>
<feature type="region of interest" description="Disordered" evidence="1">
    <location>
        <begin position="682"/>
        <end position="811"/>
    </location>
</feature>
<feature type="region of interest" description="Disordered" evidence="1">
    <location>
        <begin position="1"/>
        <end position="29"/>
    </location>
</feature>
<dbReference type="Gene3D" id="1.20.58.60">
    <property type="match status" value="1"/>
</dbReference>
<dbReference type="EMBL" id="BLXT01008384">
    <property type="protein sequence ID" value="GFO48204.1"/>
    <property type="molecule type" value="Genomic_DNA"/>
</dbReference>
<feature type="compositionally biased region" description="Low complexity" evidence="1">
    <location>
        <begin position="2176"/>
        <end position="2185"/>
    </location>
</feature>
<feature type="compositionally biased region" description="Basic residues" evidence="1">
    <location>
        <begin position="1430"/>
        <end position="1442"/>
    </location>
</feature>
<feature type="compositionally biased region" description="Basic and acidic residues" evidence="1">
    <location>
        <begin position="745"/>
        <end position="759"/>
    </location>
</feature>
<protein>
    <submittedName>
        <fullName evidence="2">Nesprin-1-like</fullName>
    </submittedName>
</protein>
<feature type="compositionally biased region" description="Basic residues" evidence="1">
    <location>
        <begin position="1816"/>
        <end position="1827"/>
    </location>
</feature>
<comment type="caution">
    <text evidence="2">The sequence shown here is derived from an EMBL/GenBank/DDBJ whole genome shotgun (WGS) entry which is preliminary data.</text>
</comment>
<feature type="region of interest" description="Disordered" evidence="1">
    <location>
        <begin position="1962"/>
        <end position="1987"/>
    </location>
</feature>
<feature type="region of interest" description="Disordered" evidence="1">
    <location>
        <begin position="2168"/>
        <end position="2223"/>
    </location>
</feature>
<accession>A0AAV4DVF1</accession>
<feature type="compositionally biased region" description="Basic and acidic residues" evidence="1">
    <location>
        <begin position="997"/>
        <end position="1008"/>
    </location>
</feature>
<sequence>MADSPQHERYVDRWERTEAIDQDGDQDNTGTVRSVIVHRRPDMPTFLVHGIINEDSESEMGGQVHDANLLEDAADAVLVLAGASEYTSPPDPNAADDPQVTWTRRFEGVDDNTTLFKQHKGGVPDTESQSLETDISLGEDIDGAGADVGEECVNVDSGAVGVGSSYIPQQNDYDDDDEDDRRCDEEVEQYSFRSDMFGAKAVDGKSDVLMDEAEDNQMLPCAERWERTLGVDGSDSDSSHARQISVHRDKYRFGAGVHEVEDTGLDTLPRYGSKVDSVAFIVAAGVQDRVDGSNMVRGEDVSSEDETTKVKMRNFAVVDVAQKEPLSVEEGDLSNACLAETVPKEDDGIIFQTDKDESNSEEESAICDDSIEDKGSQVNIVRRVERSFSIGEDGRKNQITDRLVQRRKTIEVDKEDLSGVEARHTSCLNIMIGGNAEVEESVVSEINVIWGKTIDTDMEQVDDTSDGAFQSDALVSPTGESLAGSSVGDIGEYWSGDVSTDTVRTSDSFDTYVDTGDSMYTSESNNSPRDSRVEYFCPEDKMYPPQFQSTPRNQRAVKRSEAFHFVWDPQHSPLQSKSFSLWEEGAGQVVTISSVPNTLRSQTSYTTGPENTVVSRLDISSEKTIDIADSDLTEPAPHGNDQQTHGAREDKPSKAAKDLFKVSEDIANLGLVSDDSLVHVKGEDTSNATNDIERPDQSICTNENEKNDNDANGDEIDNVSDSGPVESANVDITGSGDESASTSFVDRKEEHLEIAKDLPRILSRPLSLANKSFPEPRLQGLSVDAGPHGDSSDLPMSPGNEGPNPESLDSCRQFEDDEFVPLASKKKKRLKKKKKKCKEFKDSARAEEAPPIDPEETVYTLAEKGDGEMSGGAAAEWVRFISESVPQKQFLQTDDNWHEEFFVGGNERQTTELASADLNADKATEVADGKEFARSEIDFQRVDEGNDLVVDTGQKNKAKEEQECELCPSDFPKPQIEIEGSNDTNLFETKSGSDIANDQHNDDNDEVKTAPSESAQDYLTHIFKDAETDPQMMLLHSEGQDGDVLLNVSKGRRRILKPHRRFTKNPQERAQNEAGGAVVDSSENVSHCPMPSEEQSTDDGSNIIGPQPVNTDTEKLMKCEDKDRISLDVEEDTCDKDDGKNRKRLSGGQLKFSQDQSADTYDESAVPSDSMLDSNGNLDPKVVGGNDDREDNAVDTNNSDQLNKEDTSYETFSGDLRQVVSYEDIDVFDSQSDGTNIITSDRPIVGAHDDSENAVIDIVPVPGDDAAGTDDGVAHAASDVTNDGAMDGVAVPGDDVADTDDGVARAGYDGAIDGVAVPGDDVADTYDGVAHAASDVTNDGAIDGFAVPGDDAAGTDDGHIPCDVTNDGDDIATGGISVSDVSKDTGENEKGIIMVNPSSDLADVEISKEGNINGQKQLQTVEDNPLLWPKKGKKKKKKRNKKDKQNPSSFEEVKDSELPKNQQDSFTGEKRETDEIDVIDNVNRVSIGQDIDSPTAHNDADLYVERTSLEHHVIKVPANQGEKIWKTFDQADVVVLPSQTSEDDSTGFDVALREDGGDEAAKTTVDLNSNDDDSLVLAERSVDRFESFYTDDEWVGPVTIERPVIASEREEGDDKQKWAQESTVKADFIVYPFGAEVGAAELRDDTKTVLDDESISGNYADNIEVDDSGRMLDALIKDLVSDVDIHAVGDIKIYIDDDRVESIDALSPQEGGEESIYTIDMASDEVIDDTEDLTGFSDPKDMSKADTNVKGGISSTISEFDVKKNNVIDENNVSTGTIATGPDKPDPEFLAAPHEPEVALETLADDEPDHPDGQKSSKKKKKKRKKKEKADMDSSSGDPVSRRGQGKAEQKTPLPQTVDSANAVFVSEDITATVDIDSIGRETLTDVLTGDTEEYRNQSELLVTDGETTREDMTPDNEMVIKDRAFYIDRHEEYMPSPTPSIVTRRLLEDVVSNRARAQEVAARDPEITSTLGGTPLSAPTLTSSGELSTPLTAGGHLLSEMSMLETAAREQTESLRLAVAQQAKYETQIEQLNTSISEAQGKLLASPVMATSVGALKQQIAEHNDLASQIKHYQTAVNEVTEKNRELALDSAHLSPKLFRKHYLPESAYDDYFSAAQIHHRVGSPLPTSSPLFYETLPTFELTSPKTYSGAPQTAGDRKVIELPGDTARHRNETSLSDSPLSLDLPRKIPPPKKDTIPRPTWSEGTPNLTAPGVPAPLKSPTISKGNDLFFGKSETYESPEESVTTSGYATAPSSARSLGAGVAPIVKKSGSAYAPSSTTSDSGPKLLYKSPEVFLEKTQTPLKDSTNVHRVTDVGANDQSDNHGVSGLASDMSKVIGPRALSIETGLQLSKRPMEASTEITPPSASFDSGLDTGTNVSLNLASQRQPSPASSVSSVVERLAAAMAASPPTRAPPAGGRPTELLRMGSSTENLSTIHASVASPVSPRFGSVDSLVRKQASLNTSLSTPRDSMQDSFHSAQASPRVTAPADSTKQQQRLIPQTQAMVSATSPWKSISETNLTASVKSPRFGDASATSTPRSSLAQVITGTAVVKSPRVAQVQAKDAWASLDLDAETPVTLASPHISEDSHSAVQCKPTTSQPRIDHATTYNSHKDLSKTFSDLALLPASTYKIPKTNFPPSKPKQDLPRSQPAFSSSVKTSKSAALEALTSSMSPSSNRKLSPSQPLNGESLKPSKVSSTVASPSFASLQKKTNTSSVLVKPKVSPVPVLSSSSISEPSRNAFPTSHRITSLSVTEDRTISVSAFSPLAVPKVNSPSLLLTKSVVDQVTSTKQAGNGTATTKSSTSSTLTTVRLGGAVGTASMADGANKSGLTPLRTRGTLKL</sequence>
<evidence type="ECO:0000256" key="1">
    <source>
        <dbReference type="SAM" id="MobiDB-lite"/>
    </source>
</evidence>
<dbReference type="Proteomes" id="UP000735302">
    <property type="component" value="Unassembled WGS sequence"/>
</dbReference>
<organism evidence="2 3">
    <name type="scientific">Plakobranchus ocellatus</name>
    <dbReference type="NCBI Taxonomy" id="259542"/>
    <lineage>
        <taxon>Eukaryota</taxon>
        <taxon>Metazoa</taxon>
        <taxon>Spiralia</taxon>
        <taxon>Lophotrochozoa</taxon>
        <taxon>Mollusca</taxon>
        <taxon>Gastropoda</taxon>
        <taxon>Heterobranchia</taxon>
        <taxon>Euthyneura</taxon>
        <taxon>Panpulmonata</taxon>
        <taxon>Sacoglossa</taxon>
        <taxon>Placobranchoidea</taxon>
        <taxon>Plakobranchidae</taxon>
        <taxon>Plakobranchus</taxon>
    </lineage>
</organism>
<reference evidence="2 3" key="1">
    <citation type="journal article" date="2021" name="Elife">
        <title>Chloroplast acquisition without the gene transfer in kleptoplastic sea slugs, Plakobranchus ocellatus.</title>
        <authorList>
            <person name="Maeda T."/>
            <person name="Takahashi S."/>
            <person name="Yoshida T."/>
            <person name="Shimamura S."/>
            <person name="Takaki Y."/>
            <person name="Nagai Y."/>
            <person name="Toyoda A."/>
            <person name="Suzuki Y."/>
            <person name="Arimoto A."/>
            <person name="Ishii H."/>
            <person name="Satoh N."/>
            <person name="Nishiyama T."/>
            <person name="Hasebe M."/>
            <person name="Maruyama T."/>
            <person name="Minagawa J."/>
            <person name="Obokata J."/>
            <person name="Shigenobu S."/>
        </authorList>
    </citation>
    <scope>NUCLEOTIDE SEQUENCE [LARGE SCALE GENOMIC DNA]</scope>
</reference>
<evidence type="ECO:0000313" key="3">
    <source>
        <dbReference type="Proteomes" id="UP000735302"/>
    </source>
</evidence>
<feature type="region of interest" description="Disordered" evidence="1">
    <location>
        <begin position="831"/>
        <end position="857"/>
    </location>
</feature>